<protein>
    <submittedName>
        <fullName evidence="1">Uncharacterized protein</fullName>
    </submittedName>
</protein>
<sequence length="57" mass="6211">MLAIIGGFLQTLMSGASIIRKKGEADRIIRFNGGTHGRKAIIPLFPRKPVEEPHSIA</sequence>
<accession>A0AAJ4N721</accession>
<dbReference type="GeneID" id="92772629"/>
<evidence type="ECO:0000313" key="2">
    <source>
        <dbReference type="Proteomes" id="UP000663946"/>
    </source>
</evidence>
<organism evidence="1 2">
    <name type="scientific">Agrobacterium tumefaciens</name>
    <dbReference type="NCBI Taxonomy" id="358"/>
    <lineage>
        <taxon>Bacteria</taxon>
        <taxon>Pseudomonadati</taxon>
        <taxon>Pseudomonadota</taxon>
        <taxon>Alphaproteobacteria</taxon>
        <taxon>Hyphomicrobiales</taxon>
        <taxon>Rhizobiaceae</taxon>
        <taxon>Rhizobium/Agrobacterium group</taxon>
        <taxon>Agrobacterium</taxon>
        <taxon>Agrobacterium tumefaciens complex</taxon>
    </lineage>
</organism>
<name>A0AAJ4N721_AGRTU</name>
<dbReference type="RefSeq" id="WP_003510714.1">
    <property type="nucleotide sequence ID" value="NZ_CP011247.1"/>
</dbReference>
<reference evidence="1" key="1">
    <citation type="submission" date="2020-02" db="EMBL/GenBank/DDBJ databases">
        <title>Unexpected conservation and global transmission of agrobacterial virulence plasmids.</title>
        <authorList>
            <person name="Weisberg A.J."/>
            <person name="Davis E.W. II"/>
            <person name="Tabima J.R."/>
            <person name="Belcher M.S."/>
            <person name="Miller M."/>
            <person name="Kuo C.-H."/>
            <person name="Loper J.E."/>
            <person name="Grunwald N.J."/>
            <person name="Putnam M.L."/>
            <person name="Chang J.H."/>
        </authorList>
    </citation>
    <scope>NUCLEOTIDE SEQUENCE</scope>
    <source>
        <strain evidence="1">Q15/94</strain>
    </source>
</reference>
<evidence type="ECO:0000313" key="1">
    <source>
        <dbReference type="EMBL" id="QTG16007.1"/>
    </source>
</evidence>
<dbReference type="AlphaFoldDB" id="A0AAJ4N721"/>
<dbReference type="Proteomes" id="UP000663946">
    <property type="component" value="Chromosome 2"/>
</dbReference>
<dbReference type="EMBL" id="CP049217">
    <property type="protein sequence ID" value="QTG16007.1"/>
    <property type="molecule type" value="Genomic_DNA"/>
</dbReference>
<proteinExistence type="predicted"/>
<gene>
    <name evidence="1" type="ORF">G6M86_22450</name>
</gene>